<dbReference type="EMBL" id="JXTC01000028">
    <property type="protein sequence ID" value="PON97941.1"/>
    <property type="molecule type" value="Genomic_DNA"/>
</dbReference>
<dbReference type="InParanoid" id="A0A2P5FJG3"/>
<proteinExistence type="predicted"/>
<gene>
    <name evidence="1" type="ORF">TorRG33x02_062560</name>
</gene>
<evidence type="ECO:0000313" key="2">
    <source>
        <dbReference type="Proteomes" id="UP000237000"/>
    </source>
</evidence>
<accession>A0A2P5FJG3</accession>
<name>A0A2P5FJG3_TREOI</name>
<protein>
    <submittedName>
        <fullName evidence="1">Uncharacterized protein</fullName>
    </submittedName>
</protein>
<sequence length="69" mass="7922">MYHWNYSRLPKKALAAASYGAAVRPHTYCWVHKQAYKIGRNAPNNNIKIELANLAIMITSTFWSLQSIK</sequence>
<comment type="caution">
    <text evidence="1">The sequence shown here is derived from an EMBL/GenBank/DDBJ whole genome shotgun (WGS) entry which is preliminary data.</text>
</comment>
<keyword evidence="2" id="KW-1185">Reference proteome</keyword>
<organism evidence="1 2">
    <name type="scientific">Trema orientale</name>
    <name type="common">Charcoal tree</name>
    <name type="synonym">Celtis orientalis</name>
    <dbReference type="NCBI Taxonomy" id="63057"/>
    <lineage>
        <taxon>Eukaryota</taxon>
        <taxon>Viridiplantae</taxon>
        <taxon>Streptophyta</taxon>
        <taxon>Embryophyta</taxon>
        <taxon>Tracheophyta</taxon>
        <taxon>Spermatophyta</taxon>
        <taxon>Magnoliopsida</taxon>
        <taxon>eudicotyledons</taxon>
        <taxon>Gunneridae</taxon>
        <taxon>Pentapetalae</taxon>
        <taxon>rosids</taxon>
        <taxon>fabids</taxon>
        <taxon>Rosales</taxon>
        <taxon>Cannabaceae</taxon>
        <taxon>Trema</taxon>
    </lineage>
</organism>
<evidence type="ECO:0000313" key="1">
    <source>
        <dbReference type="EMBL" id="PON97941.1"/>
    </source>
</evidence>
<dbReference type="Proteomes" id="UP000237000">
    <property type="component" value="Unassembled WGS sequence"/>
</dbReference>
<dbReference type="AlphaFoldDB" id="A0A2P5FJG3"/>
<reference evidence="2" key="1">
    <citation type="submission" date="2016-06" db="EMBL/GenBank/DDBJ databases">
        <title>Parallel loss of symbiosis genes in relatives of nitrogen-fixing non-legume Parasponia.</title>
        <authorList>
            <person name="Van Velzen R."/>
            <person name="Holmer R."/>
            <person name="Bu F."/>
            <person name="Rutten L."/>
            <person name="Van Zeijl A."/>
            <person name="Liu W."/>
            <person name="Santuari L."/>
            <person name="Cao Q."/>
            <person name="Sharma T."/>
            <person name="Shen D."/>
            <person name="Roswanjaya Y."/>
            <person name="Wardhani T."/>
            <person name="Kalhor M.S."/>
            <person name="Jansen J."/>
            <person name="Van den Hoogen J."/>
            <person name="Gungor B."/>
            <person name="Hartog M."/>
            <person name="Hontelez J."/>
            <person name="Verver J."/>
            <person name="Yang W.-C."/>
            <person name="Schijlen E."/>
            <person name="Repin R."/>
            <person name="Schilthuizen M."/>
            <person name="Schranz E."/>
            <person name="Heidstra R."/>
            <person name="Miyata K."/>
            <person name="Fedorova E."/>
            <person name="Kohlen W."/>
            <person name="Bisseling T."/>
            <person name="Smit S."/>
            <person name="Geurts R."/>
        </authorList>
    </citation>
    <scope>NUCLEOTIDE SEQUENCE [LARGE SCALE GENOMIC DNA]</scope>
    <source>
        <strain evidence="2">cv. RG33-2</strain>
    </source>
</reference>